<name>A0ABR2YZX6_9CHLO</name>
<dbReference type="PANTHER" id="PTHR36739:SF1">
    <property type="entry name" value="D-TAGATOSE-1,6-BISPHOSPHATE ALDOLASE SUBUNIT"/>
    <property type="match status" value="1"/>
</dbReference>
<gene>
    <name evidence="2" type="ORF">WJX75_002094</name>
</gene>
<proteinExistence type="predicted"/>
<reference evidence="2 3" key="1">
    <citation type="journal article" date="2024" name="Nat. Commun.">
        <title>Phylogenomics reveals the evolutionary origins of lichenization in chlorophyte algae.</title>
        <authorList>
            <person name="Puginier C."/>
            <person name="Libourel C."/>
            <person name="Otte J."/>
            <person name="Skaloud P."/>
            <person name="Haon M."/>
            <person name="Grisel S."/>
            <person name="Petersen M."/>
            <person name="Berrin J.G."/>
            <person name="Delaux P.M."/>
            <person name="Dal Grande F."/>
            <person name="Keller J."/>
        </authorList>
    </citation>
    <scope>NUCLEOTIDE SEQUENCE [LARGE SCALE GENOMIC DNA]</scope>
    <source>
        <strain evidence="2 3">SAG 216-7</strain>
    </source>
</reference>
<sequence length="194" mass="21717">MAESWRCAKSSSFLKNAKRSVHRHRLPRAATKLKANLFFGEDDLVGREREKEEVITFLTATGFVQLPSRSSWHVPRKKLEIESLPTGEEQGLCVGASFKIAATNGADPKRRLHLLGFCRSVDSLSEVVEDAVLRRGGSVMLHHVETKSGVHEVLKMTVAIPLLYGIPPEYEYLRSAISSGGGIVEKMSRQWHMY</sequence>
<evidence type="ECO:0000259" key="1">
    <source>
        <dbReference type="Pfam" id="PF25103"/>
    </source>
</evidence>
<keyword evidence="3" id="KW-1185">Reference proteome</keyword>
<dbReference type="InterPro" id="IPR056713">
    <property type="entry name" value="DUF7811"/>
</dbReference>
<dbReference type="EMBL" id="JALJOT010000002">
    <property type="protein sequence ID" value="KAK9917228.1"/>
    <property type="molecule type" value="Genomic_DNA"/>
</dbReference>
<dbReference type="PANTHER" id="PTHR36739">
    <property type="entry name" value="D-TAGATOSE-1,6-BISPHOSPHATE ALDOLASE SUBUNIT"/>
    <property type="match status" value="1"/>
</dbReference>
<protein>
    <recommendedName>
        <fullName evidence="1">DUF7811 domain-containing protein</fullName>
    </recommendedName>
</protein>
<dbReference type="Pfam" id="PF25103">
    <property type="entry name" value="DUF7811"/>
    <property type="match status" value="1"/>
</dbReference>
<evidence type="ECO:0000313" key="3">
    <source>
        <dbReference type="Proteomes" id="UP001491310"/>
    </source>
</evidence>
<feature type="domain" description="DUF7811" evidence="1">
    <location>
        <begin position="76"/>
        <end position="194"/>
    </location>
</feature>
<accession>A0ABR2YZX6</accession>
<evidence type="ECO:0000313" key="2">
    <source>
        <dbReference type="EMBL" id="KAK9917228.1"/>
    </source>
</evidence>
<dbReference type="Proteomes" id="UP001491310">
    <property type="component" value="Unassembled WGS sequence"/>
</dbReference>
<organism evidence="2 3">
    <name type="scientific">Coccomyxa subellipsoidea</name>
    <dbReference type="NCBI Taxonomy" id="248742"/>
    <lineage>
        <taxon>Eukaryota</taxon>
        <taxon>Viridiplantae</taxon>
        <taxon>Chlorophyta</taxon>
        <taxon>core chlorophytes</taxon>
        <taxon>Trebouxiophyceae</taxon>
        <taxon>Trebouxiophyceae incertae sedis</taxon>
        <taxon>Coccomyxaceae</taxon>
        <taxon>Coccomyxa</taxon>
    </lineage>
</organism>
<comment type="caution">
    <text evidence="2">The sequence shown here is derived from an EMBL/GenBank/DDBJ whole genome shotgun (WGS) entry which is preliminary data.</text>
</comment>